<feature type="region of interest" description="Disordered" evidence="1">
    <location>
        <begin position="19"/>
        <end position="73"/>
    </location>
</feature>
<sequence length="73" mass="8288">YHLNKHARAFCRVRLEVEEPLDDDVPTKDKQAQDESNLDSDANKGEDTEMGDTEYAPRENELDPGSSLFHSIP</sequence>
<feature type="non-terminal residue" evidence="2">
    <location>
        <position position="1"/>
    </location>
</feature>
<evidence type="ECO:0000313" key="3">
    <source>
        <dbReference type="Proteomes" id="UP000823775"/>
    </source>
</evidence>
<proteinExistence type="predicted"/>
<gene>
    <name evidence="2" type="ORF">HAX54_022734</name>
</gene>
<feature type="non-terminal residue" evidence="2">
    <location>
        <position position="73"/>
    </location>
</feature>
<name>A0ABS8UW22_DATST</name>
<accession>A0ABS8UW22</accession>
<evidence type="ECO:0000313" key="2">
    <source>
        <dbReference type="EMBL" id="MCD9638644.1"/>
    </source>
</evidence>
<evidence type="ECO:0000256" key="1">
    <source>
        <dbReference type="SAM" id="MobiDB-lite"/>
    </source>
</evidence>
<protein>
    <submittedName>
        <fullName evidence="2">Uncharacterized protein</fullName>
    </submittedName>
</protein>
<dbReference type="Proteomes" id="UP000823775">
    <property type="component" value="Unassembled WGS sequence"/>
</dbReference>
<keyword evidence="3" id="KW-1185">Reference proteome</keyword>
<comment type="caution">
    <text evidence="2">The sequence shown here is derived from an EMBL/GenBank/DDBJ whole genome shotgun (WGS) entry which is preliminary data.</text>
</comment>
<reference evidence="2 3" key="1">
    <citation type="journal article" date="2021" name="BMC Genomics">
        <title>Datura genome reveals duplications of psychoactive alkaloid biosynthetic genes and high mutation rate following tissue culture.</title>
        <authorList>
            <person name="Rajewski A."/>
            <person name="Carter-House D."/>
            <person name="Stajich J."/>
            <person name="Litt A."/>
        </authorList>
    </citation>
    <scope>NUCLEOTIDE SEQUENCE [LARGE SCALE GENOMIC DNA]</scope>
    <source>
        <strain evidence="2">AR-01</strain>
    </source>
</reference>
<dbReference type="EMBL" id="JACEIK010002746">
    <property type="protein sequence ID" value="MCD9638644.1"/>
    <property type="molecule type" value="Genomic_DNA"/>
</dbReference>
<organism evidence="2 3">
    <name type="scientific">Datura stramonium</name>
    <name type="common">Jimsonweed</name>
    <name type="synonym">Common thornapple</name>
    <dbReference type="NCBI Taxonomy" id="4076"/>
    <lineage>
        <taxon>Eukaryota</taxon>
        <taxon>Viridiplantae</taxon>
        <taxon>Streptophyta</taxon>
        <taxon>Embryophyta</taxon>
        <taxon>Tracheophyta</taxon>
        <taxon>Spermatophyta</taxon>
        <taxon>Magnoliopsida</taxon>
        <taxon>eudicotyledons</taxon>
        <taxon>Gunneridae</taxon>
        <taxon>Pentapetalae</taxon>
        <taxon>asterids</taxon>
        <taxon>lamiids</taxon>
        <taxon>Solanales</taxon>
        <taxon>Solanaceae</taxon>
        <taxon>Solanoideae</taxon>
        <taxon>Datureae</taxon>
        <taxon>Datura</taxon>
    </lineage>
</organism>